<evidence type="ECO:0000256" key="1">
    <source>
        <dbReference type="ARBA" id="ARBA00004141"/>
    </source>
</evidence>
<dbReference type="OrthoDB" id="2988756at2759"/>
<comment type="subcellular location">
    <subcellularLocation>
        <location evidence="1">Membrane</location>
        <topology evidence="1">Multi-pass membrane protein</topology>
    </subcellularLocation>
</comment>
<feature type="region of interest" description="Disordered" evidence="6">
    <location>
        <begin position="252"/>
        <end position="287"/>
    </location>
</feature>
<keyword evidence="2 7" id="KW-0812">Transmembrane</keyword>
<comment type="similarity">
    <text evidence="5">Belongs to the SAT4 family.</text>
</comment>
<comment type="caution">
    <text evidence="9">The sequence shown here is derived from an EMBL/GenBank/DDBJ whole genome shotgun (WGS) entry which is preliminary data.</text>
</comment>
<name>A0A507ANE7_9PEZI</name>
<feature type="transmembrane region" description="Helical" evidence="7">
    <location>
        <begin position="134"/>
        <end position="156"/>
    </location>
</feature>
<feature type="transmembrane region" description="Helical" evidence="7">
    <location>
        <begin position="30"/>
        <end position="49"/>
    </location>
</feature>
<evidence type="ECO:0000256" key="2">
    <source>
        <dbReference type="ARBA" id="ARBA00022692"/>
    </source>
</evidence>
<keyword evidence="10" id="KW-1185">Reference proteome</keyword>
<dbReference type="InterPro" id="IPR052337">
    <property type="entry name" value="SAT4-like"/>
</dbReference>
<evidence type="ECO:0000256" key="7">
    <source>
        <dbReference type="SAM" id="Phobius"/>
    </source>
</evidence>
<keyword evidence="4 7" id="KW-0472">Membrane</keyword>
<dbReference type="AlphaFoldDB" id="A0A507ANE7"/>
<organism evidence="9 10">
    <name type="scientific">Thyridium curvatum</name>
    <dbReference type="NCBI Taxonomy" id="1093900"/>
    <lineage>
        <taxon>Eukaryota</taxon>
        <taxon>Fungi</taxon>
        <taxon>Dikarya</taxon>
        <taxon>Ascomycota</taxon>
        <taxon>Pezizomycotina</taxon>
        <taxon>Sordariomycetes</taxon>
        <taxon>Sordariomycetidae</taxon>
        <taxon>Thyridiales</taxon>
        <taxon>Thyridiaceae</taxon>
        <taxon>Thyridium</taxon>
    </lineage>
</organism>
<accession>A0A507ANE7</accession>
<proteinExistence type="inferred from homology"/>
<evidence type="ECO:0000256" key="4">
    <source>
        <dbReference type="ARBA" id="ARBA00023136"/>
    </source>
</evidence>
<evidence type="ECO:0000259" key="8">
    <source>
        <dbReference type="Pfam" id="PF20684"/>
    </source>
</evidence>
<dbReference type="PANTHER" id="PTHR33048:SF105">
    <property type="match status" value="1"/>
</dbReference>
<dbReference type="Proteomes" id="UP000319257">
    <property type="component" value="Unassembled WGS sequence"/>
</dbReference>
<dbReference type="InParanoid" id="A0A507ANE7"/>
<evidence type="ECO:0000256" key="5">
    <source>
        <dbReference type="ARBA" id="ARBA00038359"/>
    </source>
</evidence>
<feature type="compositionally biased region" description="Polar residues" evidence="6">
    <location>
        <begin position="276"/>
        <end position="287"/>
    </location>
</feature>
<keyword evidence="3 7" id="KW-1133">Transmembrane helix</keyword>
<protein>
    <recommendedName>
        <fullName evidence="8">Rhodopsin domain-containing protein</fullName>
    </recommendedName>
</protein>
<dbReference type="RefSeq" id="XP_030994016.1">
    <property type="nucleotide sequence ID" value="XM_031141641.1"/>
</dbReference>
<reference evidence="9 10" key="1">
    <citation type="submission" date="2019-06" db="EMBL/GenBank/DDBJ databases">
        <title>Draft genome sequence of the filamentous fungus Phialemoniopsis curvata isolated from diesel fuel.</title>
        <authorList>
            <person name="Varaljay V.A."/>
            <person name="Lyon W.J."/>
            <person name="Crouch A.L."/>
            <person name="Drake C.E."/>
            <person name="Hollomon J.M."/>
            <person name="Nadeau L.J."/>
            <person name="Nunn H.S."/>
            <person name="Stevenson B.S."/>
            <person name="Bojanowski C.L."/>
            <person name="Crookes-Goodson W.J."/>
        </authorList>
    </citation>
    <scope>NUCLEOTIDE SEQUENCE [LARGE SCALE GENOMIC DNA]</scope>
    <source>
        <strain evidence="9 10">D216</strain>
    </source>
</reference>
<dbReference type="STRING" id="1093900.A0A507ANE7"/>
<evidence type="ECO:0000256" key="3">
    <source>
        <dbReference type="ARBA" id="ARBA00022989"/>
    </source>
</evidence>
<evidence type="ECO:0000313" key="10">
    <source>
        <dbReference type="Proteomes" id="UP000319257"/>
    </source>
</evidence>
<evidence type="ECO:0000313" key="9">
    <source>
        <dbReference type="EMBL" id="TPX12305.1"/>
    </source>
</evidence>
<dbReference type="PANTHER" id="PTHR33048">
    <property type="entry name" value="PTH11-LIKE INTEGRAL MEMBRANE PROTEIN (AFU_ORTHOLOGUE AFUA_5G11245)"/>
    <property type="match status" value="1"/>
</dbReference>
<gene>
    <name evidence="9" type="ORF">E0L32_006952</name>
</gene>
<dbReference type="EMBL" id="SKBQ01000041">
    <property type="protein sequence ID" value="TPX12305.1"/>
    <property type="molecule type" value="Genomic_DNA"/>
</dbReference>
<feature type="transmembrane region" description="Helical" evidence="7">
    <location>
        <begin position="168"/>
        <end position="191"/>
    </location>
</feature>
<dbReference type="InterPro" id="IPR049326">
    <property type="entry name" value="Rhodopsin_dom_fungi"/>
</dbReference>
<feature type="transmembrane region" description="Helical" evidence="7">
    <location>
        <begin position="61"/>
        <end position="81"/>
    </location>
</feature>
<evidence type="ECO:0000256" key="6">
    <source>
        <dbReference type="SAM" id="MobiDB-lite"/>
    </source>
</evidence>
<dbReference type="GO" id="GO:0016020">
    <property type="term" value="C:membrane"/>
    <property type="evidence" value="ECO:0007669"/>
    <property type="project" value="UniProtKB-SubCell"/>
</dbReference>
<sequence>MADSPSSPAAAAAMQAAMEAALRAFNTELWTLYSFGVLITCLRTYSRITSVGLSNLRADDYIVWLAVLLYTTQSTLAYFAVNHGHGLANNTMTDEQRAALSPNSQEYDLRKDLTDATANGSGSGICQPALAPPIVWVTFVSSVLTDIYLILIPLPMLWGTSLKLVKKILSSFVLGAGVFVLVCSLLKTVFVEIDPVNGAQLAGQWGVRECFVSVVTTNLPMIFPLLRTWFKPIFGSAFSSVKTSYKHPSGFRTIGGHEHGTGMSSRRRMTASTSAKNSGANTTLSLTESEERIVKDVKLQTLNVYATSDADDKVAKPKGIVVSSEFEITEDRASQHGGQKAQRAHEPW</sequence>
<dbReference type="Pfam" id="PF20684">
    <property type="entry name" value="Fung_rhodopsin"/>
    <property type="match status" value="1"/>
</dbReference>
<dbReference type="GeneID" id="41974399"/>
<feature type="domain" description="Rhodopsin" evidence="8">
    <location>
        <begin position="134"/>
        <end position="227"/>
    </location>
</feature>